<feature type="domain" description="Integrase catalytic" evidence="1">
    <location>
        <begin position="92"/>
        <end position="268"/>
    </location>
</feature>
<dbReference type="GO" id="GO:0003676">
    <property type="term" value="F:nucleic acid binding"/>
    <property type="evidence" value="ECO:0007669"/>
    <property type="project" value="InterPro"/>
</dbReference>
<dbReference type="Proteomes" id="UP000676336">
    <property type="component" value="Unassembled WGS sequence"/>
</dbReference>
<dbReference type="InterPro" id="IPR036397">
    <property type="entry name" value="RNaseH_sf"/>
</dbReference>
<dbReference type="InterPro" id="IPR012337">
    <property type="entry name" value="RNaseH-like_sf"/>
</dbReference>
<evidence type="ECO:0000313" key="3">
    <source>
        <dbReference type="Proteomes" id="UP000676336"/>
    </source>
</evidence>
<gene>
    <name evidence="2" type="ORF">SMN809_LOCUS15208</name>
</gene>
<dbReference type="SUPFAM" id="SSF53098">
    <property type="entry name" value="Ribonuclease H-like"/>
    <property type="match status" value="1"/>
</dbReference>
<organism evidence="2 3">
    <name type="scientific">Rotaria magnacalcarata</name>
    <dbReference type="NCBI Taxonomy" id="392030"/>
    <lineage>
        <taxon>Eukaryota</taxon>
        <taxon>Metazoa</taxon>
        <taxon>Spiralia</taxon>
        <taxon>Gnathifera</taxon>
        <taxon>Rotifera</taxon>
        <taxon>Eurotatoria</taxon>
        <taxon>Bdelloidea</taxon>
        <taxon>Philodinida</taxon>
        <taxon>Philodinidae</taxon>
        <taxon>Rotaria</taxon>
    </lineage>
</organism>
<dbReference type="EMBL" id="CAJOBI010006474">
    <property type="protein sequence ID" value="CAF4061310.1"/>
    <property type="molecule type" value="Genomic_DNA"/>
</dbReference>
<dbReference type="InterPro" id="IPR001584">
    <property type="entry name" value="Integrase_cat-core"/>
</dbReference>
<comment type="caution">
    <text evidence="2">The sequence shown here is derived from an EMBL/GenBank/DDBJ whole genome shotgun (WGS) entry which is preliminary data.</text>
</comment>
<dbReference type="GO" id="GO:0015074">
    <property type="term" value="P:DNA integration"/>
    <property type="evidence" value="ECO:0007669"/>
    <property type="project" value="InterPro"/>
</dbReference>
<dbReference type="InterPro" id="IPR050951">
    <property type="entry name" value="Retrovirus_Pol_polyprotein"/>
</dbReference>
<name>A0A8S2PNP5_9BILA</name>
<protein>
    <recommendedName>
        <fullName evidence="1">Integrase catalytic domain-containing protein</fullName>
    </recommendedName>
</protein>
<sequence>MLDEIREEQQKNKQPKQIIDNLLKQSTATFSSSRSPYVLVNGLLYKIRKTIKNQDHRVIRNKYLLVITTSMQDKLITCIQICTTLHCLPTIQIQQPANVNANEDALSDRTMAHHISIDIMEQFSITKRQKQFLLVIVDYFTRLVELFPLQTTMADVIANVNIDEVFCRYGMPTFILSNNGPKFIADLFTETRKALCIRRKLTAAYHAQTNMTERVNRTLKLQIRIYAQQNHQLWDEEIQKLALTIRTQFEVGQFVCVTVPVGHSLLGKMRAPFQRPCKIMETISSSAFIVKRLSDNVNLVIVPPVALISVPNGTTIHCPGFNLPGSIILDAKANILNIIKNLSQIEENNESIDIHKEFNSNVTWGKLPYVSGSVDALI</sequence>
<reference evidence="2" key="1">
    <citation type="submission" date="2021-02" db="EMBL/GenBank/DDBJ databases">
        <authorList>
            <person name="Nowell W R."/>
        </authorList>
    </citation>
    <scope>NUCLEOTIDE SEQUENCE</scope>
</reference>
<dbReference type="PANTHER" id="PTHR37984:SF5">
    <property type="entry name" value="PROTEIN NYNRIN-LIKE"/>
    <property type="match status" value="1"/>
</dbReference>
<evidence type="ECO:0000259" key="1">
    <source>
        <dbReference type="PROSITE" id="PS50994"/>
    </source>
</evidence>
<dbReference type="Gene3D" id="3.30.420.10">
    <property type="entry name" value="Ribonuclease H-like superfamily/Ribonuclease H"/>
    <property type="match status" value="1"/>
</dbReference>
<dbReference type="AlphaFoldDB" id="A0A8S2PNP5"/>
<proteinExistence type="predicted"/>
<accession>A0A8S2PNP5</accession>
<dbReference type="PANTHER" id="PTHR37984">
    <property type="entry name" value="PROTEIN CBG26694"/>
    <property type="match status" value="1"/>
</dbReference>
<evidence type="ECO:0000313" key="2">
    <source>
        <dbReference type="EMBL" id="CAF4061310.1"/>
    </source>
</evidence>
<dbReference type="PROSITE" id="PS50994">
    <property type="entry name" value="INTEGRASE"/>
    <property type="match status" value="1"/>
</dbReference>